<keyword evidence="2" id="KW-1185">Reference proteome</keyword>
<evidence type="ECO:0008006" key="3">
    <source>
        <dbReference type="Google" id="ProtNLM"/>
    </source>
</evidence>
<reference evidence="1" key="1">
    <citation type="journal article" date="2014" name="Int. J. Syst. Evol. Microbiol.">
        <title>Complete genome sequence of Corynebacterium casei LMG S-19264T (=DSM 44701T), isolated from a smear-ripened cheese.</title>
        <authorList>
            <consortium name="US DOE Joint Genome Institute (JGI-PGF)"/>
            <person name="Walter F."/>
            <person name="Albersmeier A."/>
            <person name="Kalinowski J."/>
            <person name="Ruckert C."/>
        </authorList>
    </citation>
    <scope>NUCLEOTIDE SEQUENCE</scope>
    <source>
        <strain evidence="1">KCTC 12710</strain>
    </source>
</reference>
<comment type="caution">
    <text evidence="1">The sequence shown here is derived from an EMBL/GenBank/DDBJ whole genome shotgun (WGS) entry which is preliminary data.</text>
</comment>
<name>A0A918R7E8_9FLAO</name>
<protein>
    <recommendedName>
        <fullName evidence="3">Rieske domain-containing protein</fullName>
    </recommendedName>
</protein>
<dbReference type="EMBL" id="BMWZ01000005">
    <property type="protein sequence ID" value="GGZ85331.1"/>
    <property type="molecule type" value="Genomic_DNA"/>
</dbReference>
<dbReference type="AlphaFoldDB" id="A0A918R7E8"/>
<gene>
    <name evidence="1" type="ORF">GCM10007028_24450</name>
</gene>
<evidence type="ECO:0000313" key="2">
    <source>
        <dbReference type="Proteomes" id="UP000636004"/>
    </source>
</evidence>
<evidence type="ECO:0000313" key="1">
    <source>
        <dbReference type="EMBL" id="GGZ85331.1"/>
    </source>
</evidence>
<dbReference type="Proteomes" id="UP000636004">
    <property type="component" value="Unassembled WGS sequence"/>
</dbReference>
<reference evidence="1" key="2">
    <citation type="submission" date="2020-09" db="EMBL/GenBank/DDBJ databases">
        <authorList>
            <person name="Sun Q."/>
            <person name="Kim S."/>
        </authorList>
    </citation>
    <scope>NUCLEOTIDE SEQUENCE</scope>
    <source>
        <strain evidence="1">KCTC 12710</strain>
    </source>
</reference>
<sequence>MACSSNSNDNPQCNYLLDIGVNFEIDLSLPEYSQLNFAGNSLYIPNQGNAGLIVATTGSAFYAWDAADPNHALSACSVIEPKGLFGGCGCDDDNTYDFITGRPQQNDGLRCALRNYRIERAGNILIIFN</sequence>
<proteinExistence type="predicted"/>
<accession>A0A918R7E8</accession>
<organism evidence="1 2">
    <name type="scientific">Algibacter mikhailovii</name>
    <dbReference type="NCBI Taxonomy" id="425498"/>
    <lineage>
        <taxon>Bacteria</taxon>
        <taxon>Pseudomonadati</taxon>
        <taxon>Bacteroidota</taxon>
        <taxon>Flavobacteriia</taxon>
        <taxon>Flavobacteriales</taxon>
        <taxon>Flavobacteriaceae</taxon>
        <taxon>Algibacter</taxon>
    </lineage>
</organism>